<name>A0ABX8KVK1_9CORY</name>
<dbReference type="EMBL" id="CP077302">
    <property type="protein sequence ID" value="QXB17889.1"/>
    <property type="molecule type" value="Genomic_DNA"/>
</dbReference>
<proteinExistence type="predicted"/>
<evidence type="ECO:0000313" key="2">
    <source>
        <dbReference type="Proteomes" id="UP000683520"/>
    </source>
</evidence>
<evidence type="ECO:0000313" key="1">
    <source>
        <dbReference type="EMBL" id="QXB17889.1"/>
    </source>
</evidence>
<organism evidence="1 2">
    <name type="scientific">Corynebacterium coyleae</name>
    <dbReference type="NCBI Taxonomy" id="53374"/>
    <lineage>
        <taxon>Bacteria</taxon>
        <taxon>Bacillati</taxon>
        <taxon>Actinomycetota</taxon>
        <taxon>Actinomycetes</taxon>
        <taxon>Mycobacteriales</taxon>
        <taxon>Corynebacteriaceae</taxon>
        <taxon>Corynebacterium</taxon>
    </lineage>
</organism>
<accession>A0ABX8KVK1</accession>
<dbReference type="Proteomes" id="UP000683520">
    <property type="component" value="Chromosome"/>
</dbReference>
<dbReference type="GeneID" id="92750174"/>
<keyword evidence="2" id="KW-1185">Reference proteome</keyword>
<gene>
    <name evidence="1" type="ORF">I6L55_08280</name>
</gene>
<reference evidence="1 2" key="1">
    <citation type="submission" date="2021-06" db="EMBL/GenBank/DDBJ databases">
        <title>FDA dAtabase for Regulatory Grade micrObial Sequences (FDA-ARGOS): Supporting development and validation of Infectious Disease Dx tests.</title>
        <authorList>
            <person name="Sproer C."/>
            <person name="Gronow S."/>
            <person name="Severitt S."/>
            <person name="Schroder I."/>
            <person name="Tallon L."/>
            <person name="Sadzewicz L."/>
            <person name="Zhao X."/>
            <person name="Boylan J."/>
            <person name="Ott S."/>
            <person name="Bowen H."/>
            <person name="Vavikolanu K."/>
            <person name="Mehta A."/>
            <person name="Aluvathingal J."/>
            <person name="Nadendla S."/>
            <person name="Lowell S."/>
            <person name="Myers T."/>
            <person name="Yan Y."/>
        </authorList>
    </citation>
    <scope>NUCLEOTIDE SEQUENCE [LARGE SCALE GENOMIC DNA]</scope>
    <source>
        <strain evidence="1 2">FDAARGOS 1425</strain>
    </source>
</reference>
<sequence>MAKWLLESPEDIWPDAAPEMKQRAKRWIDQAERLIRARAPTLERRIEQGQIDRLVVADIVEAMVTRAIDKTTRGGLDKLAYPEVSMEWTGDGGAGQGSLLYLTLDELMIVAPQQSQAAFTIRPRGMTPQIPEGEWRG</sequence>
<dbReference type="RefSeq" id="WP_092101773.1">
    <property type="nucleotide sequence ID" value="NZ_CP047198.1"/>
</dbReference>
<protein>
    <submittedName>
        <fullName evidence="1">Phage Gp19/Gp15/Gp42 family protein</fullName>
    </submittedName>
</protein>